<comment type="caution">
    <text evidence="1">The sequence shown here is derived from an EMBL/GenBank/DDBJ whole genome shotgun (WGS) entry which is preliminary data.</text>
</comment>
<dbReference type="Proteomes" id="UP001243375">
    <property type="component" value="Unassembled WGS sequence"/>
</dbReference>
<gene>
    <name evidence="1" type="ORF">QFC22_003291</name>
</gene>
<sequence>MSDETAPVATSADQSIAETVEAPSTHTPAVGGVNDVAVKDETDGKKVSGHVIIRTTSELGKDYLFGEFVTRVLLQIFIGNLAYSVTEEELNDFIAPAEGTVVEVNLPKRFNNRPAGYAFVVYETEEQANAAVEKLDKQVLNEREISVAIAKPAAPKKPRKKSGSKAATTGTGEEDHAANTEGEATDGTKSKKKKAKRPARRLPEEHTEEAEGGAAAVNGEAGAQDGVAKKPKAKRTRKPKSAHGEHSADGATEARIDDEGAVDGEKPRRARAPRKPTTLGEPSKTLLFVANLPFSVDEAALTEAFTSLSIIPKSSKIITKPSYHYVDGKRERGPRRSKGFAFVEVENEEAQQQAIEKLQGYKMEDREITIKVANERMHTADEHGDEGALKQEGEKEAVVEEQKQESA</sequence>
<evidence type="ECO:0000313" key="2">
    <source>
        <dbReference type="Proteomes" id="UP001243375"/>
    </source>
</evidence>
<dbReference type="EMBL" id="JASBWU010000008">
    <property type="protein sequence ID" value="KAJ9119582.1"/>
    <property type="molecule type" value="Genomic_DNA"/>
</dbReference>
<evidence type="ECO:0000313" key="1">
    <source>
        <dbReference type="EMBL" id="KAJ9119582.1"/>
    </source>
</evidence>
<proteinExistence type="predicted"/>
<organism evidence="1 2">
    <name type="scientific">Naganishia vaughanmartiniae</name>
    <dbReference type="NCBI Taxonomy" id="1424756"/>
    <lineage>
        <taxon>Eukaryota</taxon>
        <taxon>Fungi</taxon>
        <taxon>Dikarya</taxon>
        <taxon>Basidiomycota</taxon>
        <taxon>Agaricomycotina</taxon>
        <taxon>Tremellomycetes</taxon>
        <taxon>Filobasidiales</taxon>
        <taxon>Filobasidiaceae</taxon>
        <taxon>Naganishia</taxon>
    </lineage>
</organism>
<reference evidence="1" key="1">
    <citation type="submission" date="2023-04" db="EMBL/GenBank/DDBJ databases">
        <title>Draft Genome sequencing of Naganishia species isolated from polar environments using Oxford Nanopore Technology.</title>
        <authorList>
            <person name="Leo P."/>
            <person name="Venkateswaran K."/>
        </authorList>
    </citation>
    <scope>NUCLEOTIDE SEQUENCE</scope>
    <source>
        <strain evidence="1">MNA-CCFEE 5425</strain>
    </source>
</reference>
<name>A0ACC2X9W9_9TREE</name>
<protein>
    <submittedName>
        <fullName evidence="1">Uncharacterized protein</fullName>
    </submittedName>
</protein>
<accession>A0ACC2X9W9</accession>
<keyword evidence="2" id="KW-1185">Reference proteome</keyword>